<protein>
    <submittedName>
        <fullName evidence="3">Acyltransferase</fullName>
    </submittedName>
</protein>
<evidence type="ECO:0000259" key="2">
    <source>
        <dbReference type="Pfam" id="PF01757"/>
    </source>
</evidence>
<name>A0A3A8QPL0_9BACT</name>
<reference evidence="4" key="1">
    <citation type="submission" date="2018-09" db="EMBL/GenBank/DDBJ databases">
        <authorList>
            <person name="Livingstone P.G."/>
            <person name="Whitworth D.E."/>
        </authorList>
    </citation>
    <scope>NUCLEOTIDE SEQUENCE [LARGE SCALE GENOMIC DNA]</scope>
    <source>
        <strain evidence="4">AB047A</strain>
    </source>
</reference>
<organism evidence="3 4">
    <name type="scientific">Corallococcus interemptor</name>
    <dbReference type="NCBI Taxonomy" id="2316720"/>
    <lineage>
        <taxon>Bacteria</taxon>
        <taxon>Pseudomonadati</taxon>
        <taxon>Myxococcota</taxon>
        <taxon>Myxococcia</taxon>
        <taxon>Myxococcales</taxon>
        <taxon>Cystobacterineae</taxon>
        <taxon>Myxococcaceae</taxon>
        <taxon>Corallococcus</taxon>
    </lineage>
</organism>
<evidence type="ECO:0000313" key="4">
    <source>
        <dbReference type="Proteomes" id="UP000282656"/>
    </source>
</evidence>
<dbReference type="Pfam" id="PF01757">
    <property type="entry name" value="Acyl_transf_3"/>
    <property type="match status" value="1"/>
</dbReference>
<dbReference type="GO" id="GO:0016020">
    <property type="term" value="C:membrane"/>
    <property type="evidence" value="ECO:0007669"/>
    <property type="project" value="TreeGrafter"/>
</dbReference>
<feature type="transmembrane region" description="Helical" evidence="1">
    <location>
        <begin position="344"/>
        <end position="363"/>
    </location>
</feature>
<proteinExistence type="predicted"/>
<keyword evidence="1" id="KW-1133">Transmembrane helix</keyword>
<feature type="domain" description="Acyltransferase 3" evidence="2">
    <location>
        <begin position="11"/>
        <end position="356"/>
    </location>
</feature>
<dbReference type="OrthoDB" id="505919at2"/>
<feature type="transmembrane region" description="Helical" evidence="1">
    <location>
        <begin position="275"/>
        <end position="293"/>
    </location>
</feature>
<feature type="transmembrane region" description="Helical" evidence="1">
    <location>
        <begin position="147"/>
        <end position="165"/>
    </location>
</feature>
<dbReference type="AlphaFoldDB" id="A0A3A8QPL0"/>
<keyword evidence="1" id="KW-0472">Membrane</keyword>
<evidence type="ECO:0000256" key="1">
    <source>
        <dbReference type="SAM" id="Phobius"/>
    </source>
</evidence>
<dbReference type="PANTHER" id="PTHR23028">
    <property type="entry name" value="ACETYLTRANSFERASE"/>
    <property type="match status" value="1"/>
</dbReference>
<dbReference type="InterPro" id="IPR002656">
    <property type="entry name" value="Acyl_transf_3_dom"/>
</dbReference>
<accession>A0A3A8QPL0</accession>
<keyword evidence="3" id="KW-0808">Transferase</keyword>
<dbReference type="GO" id="GO:0009103">
    <property type="term" value="P:lipopolysaccharide biosynthetic process"/>
    <property type="evidence" value="ECO:0007669"/>
    <property type="project" value="TreeGrafter"/>
</dbReference>
<comment type="caution">
    <text evidence="3">The sequence shown here is derived from an EMBL/GenBank/DDBJ whole genome shotgun (WGS) entry which is preliminary data.</text>
</comment>
<keyword evidence="4" id="KW-1185">Reference proteome</keyword>
<dbReference type="GO" id="GO:0016747">
    <property type="term" value="F:acyltransferase activity, transferring groups other than amino-acyl groups"/>
    <property type="evidence" value="ECO:0007669"/>
    <property type="project" value="InterPro"/>
</dbReference>
<evidence type="ECO:0000313" key="3">
    <source>
        <dbReference type="EMBL" id="RKH70676.1"/>
    </source>
</evidence>
<dbReference type="Proteomes" id="UP000282656">
    <property type="component" value="Unassembled WGS sequence"/>
</dbReference>
<dbReference type="RefSeq" id="WP_121769655.1">
    <property type="nucleotide sequence ID" value="NZ_RAWM01000021.1"/>
</dbReference>
<feature type="transmembrane region" description="Helical" evidence="1">
    <location>
        <begin position="12"/>
        <end position="29"/>
    </location>
</feature>
<gene>
    <name evidence="3" type="ORF">D7X96_10770</name>
</gene>
<feature type="transmembrane region" description="Helical" evidence="1">
    <location>
        <begin position="89"/>
        <end position="109"/>
    </location>
</feature>
<keyword evidence="3" id="KW-0012">Acyltransferase</keyword>
<feature type="transmembrane region" description="Helical" evidence="1">
    <location>
        <begin position="49"/>
        <end position="68"/>
    </location>
</feature>
<keyword evidence="1" id="KW-0812">Transmembrane</keyword>
<sequence length="395" mass="42352">MKQQSGGSLDALTGLRFLAALHVVLFHFGTPCIQGVAPEWMVQVVASGYASVGVFFLLSGFVLAYNYVDTAGRMQTPPRAFWSARVARVYPVFLLMFLLSAVPTAQASLADNPLPVAVAKLGTAGLTTLMLLQSWVPRLALYWNPPSWSVSVEAFFYALFPALAGRLERFRGARMTAALVGVWLLGLLPPVLYLVLRPDGPGTLDAASGGFWLTMMKFNPLARLPEFLLGVLLGLVFVRERASAASQRSGAVMALAGAALLVAGFSQGAVIPYPLMHNALLAPASALLVYGLARGGGPLGQLLARPWLVHLGGASYALYLLQFPVSEGVHWMERFVDLSSPTRFLAVLLALLVPASVAVHRWVETPWRTRVRRGLQPWVEGPSARAASAPVVPGA</sequence>
<dbReference type="InterPro" id="IPR050879">
    <property type="entry name" value="Acyltransferase_3"/>
</dbReference>
<feature type="transmembrane region" description="Helical" evidence="1">
    <location>
        <begin position="177"/>
        <end position="196"/>
    </location>
</feature>
<feature type="transmembrane region" description="Helical" evidence="1">
    <location>
        <begin position="250"/>
        <end position="269"/>
    </location>
</feature>
<feature type="transmembrane region" description="Helical" evidence="1">
    <location>
        <begin position="305"/>
        <end position="324"/>
    </location>
</feature>
<dbReference type="EMBL" id="RAWM01000021">
    <property type="protein sequence ID" value="RKH70676.1"/>
    <property type="molecule type" value="Genomic_DNA"/>
</dbReference>
<feature type="transmembrane region" description="Helical" evidence="1">
    <location>
        <begin position="221"/>
        <end position="238"/>
    </location>
</feature>
<dbReference type="PANTHER" id="PTHR23028:SF53">
    <property type="entry name" value="ACYL_TRANSF_3 DOMAIN-CONTAINING PROTEIN"/>
    <property type="match status" value="1"/>
</dbReference>